<evidence type="ECO:0000259" key="1">
    <source>
        <dbReference type="Pfam" id="PF12937"/>
    </source>
</evidence>
<comment type="caution">
    <text evidence="2">The sequence shown here is derived from an EMBL/GenBank/DDBJ whole genome shotgun (WGS) entry which is preliminary data.</text>
</comment>
<dbReference type="InterPro" id="IPR001810">
    <property type="entry name" value="F-box_dom"/>
</dbReference>
<dbReference type="Pfam" id="PF12937">
    <property type="entry name" value="F-box-like"/>
    <property type="match status" value="1"/>
</dbReference>
<dbReference type="Proteomes" id="UP000186955">
    <property type="component" value="Unassembled WGS sequence"/>
</dbReference>
<sequence length="59" mass="6771">MPFMNLPTEIVINIAKSLDDNRDLVMLARTCRSLYDVANPILYARNAKDERQLCTSLGW</sequence>
<dbReference type="CDD" id="cd09917">
    <property type="entry name" value="F-box_SF"/>
    <property type="match status" value="1"/>
</dbReference>
<evidence type="ECO:0000313" key="2">
    <source>
        <dbReference type="EMBL" id="OKP00774.1"/>
    </source>
</evidence>
<feature type="domain" description="F-box" evidence="1">
    <location>
        <begin position="5"/>
        <end position="45"/>
    </location>
</feature>
<dbReference type="SUPFAM" id="SSF81383">
    <property type="entry name" value="F-box domain"/>
    <property type="match status" value="1"/>
</dbReference>
<evidence type="ECO:0000313" key="3">
    <source>
        <dbReference type="Proteomes" id="UP000186955"/>
    </source>
</evidence>
<protein>
    <recommendedName>
        <fullName evidence="1">F-box domain-containing protein</fullName>
    </recommendedName>
</protein>
<gene>
    <name evidence="2" type="ORF">PENSUB_7705</name>
</gene>
<dbReference type="EMBL" id="MNBE01000643">
    <property type="protein sequence ID" value="OKP00774.1"/>
    <property type="molecule type" value="Genomic_DNA"/>
</dbReference>
<proteinExistence type="predicted"/>
<accession>A0A1Q5TKM8</accession>
<dbReference type="InterPro" id="IPR036047">
    <property type="entry name" value="F-box-like_dom_sf"/>
</dbReference>
<keyword evidence="3" id="KW-1185">Reference proteome</keyword>
<name>A0A1Q5TKM8_9EURO</name>
<organism evidence="2 3">
    <name type="scientific">Penicillium subrubescens</name>
    <dbReference type="NCBI Taxonomy" id="1316194"/>
    <lineage>
        <taxon>Eukaryota</taxon>
        <taxon>Fungi</taxon>
        <taxon>Dikarya</taxon>
        <taxon>Ascomycota</taxon>
        <taxon>Pezizomycotina</taxon>
        <taxon>Eurotiomycetes</taxon>
        <taxon>Eurotiomycetidae</taxon>
        <taxon>Eurotiales</taxon>
        <taxon>Aspergillaceae</taxon>
        <taxon>Penicillium</taxon>
    </lineage>
</organism>
<dbReference type="AlphaFoldDB" id="A0A1Q5TKM8"/>
<reference evidence="2 3" key="1">
    <citation type="submission" date="2016-10" db="EMBL/GenBank/DDBJ databases">
        <title>Genome sequence of the ascomycete fungus Penicillium subrubescens.</title>
        <authorList>
            <person name="De Vries R.P."/>
            <person name="Peng M."/>
            <person name="Dilokpimol A."/>
            <person name="Hilden K."/>
            <person name="Makela M.R."/>
            <person name="Grigoriev I."/>
            <person name="Riley R."/>
            <person name="Granchi Z."/>
        </authorList>
    </citation>
    <scope>NUCLEOTIDE SEQUENCE [LARGE SCALE GENOMIC DNA]</scope>
    <source>
        <strain evidence="2 3">CBS 132785</strain>
    </source>
</reference>